<organism evidence="2 3">
    <name type="scientific">Aureobasidium pullulans</name>
    <name type="common">Black yeast</name>
    <name type="synonym">Pullularia pullulans</name>
    <dbReference type="NCBI Taxonomy" id="5580"/>
    <lineage>
        <taxon>Eukaryota</taxon>
        <taxon>Fungi</taxon>
        <taxon>Dikarya</taxon>
        <taxon>Ascomycota</taxon>
        <taxon>Pezizomycotina</taxon>
        <taxon>Dothideomycetes</taxon>
        <taxon>Dothideomycetidae</taxon>
        <taxon>Dothideales</taxon>
        <taxon>Saccotheciaceae</taxon>
        <taxon>Aureobasidium</taxon>
    </lineage>
</organism>
<feature type="region of interest" description="Disordered" evidence="1">
    <location>
        <begin position="196"/>
        <end position="219"/>
    </location>
</feature>
<sequence>MNLFIALCPLQPKNLQRVFERVYSIPGTDKRPAISRRYILKSIDASRSIMRRLRRPGIETIALDDAHHRWMASAEMRQIRHWALGHAREWIMFTYNQMVDMRKQQYEAHLATVPYYELYKIYSGRPPISQPQMHELRMQMSAAQGAYQRGIDEDWKNSLQRYPEVLDYYFNLVEFKLPGEKSIAVQEPVFGGRVAPDLKKTESKGGKRMMIQPSLPMPGGPFMMPPGGPPRMGGPGPGRIPPPFAMGMRPGGF</sequence>
<name>A0A4S9LV13_AURPU</name>
<protein>
    <submittedName>
        <fullName evidence="2">Uncharacterized protein</fullName>
    </submittedName>
</protein>
<proteinExistence type="predicted"/>
<dbReference type="AlphaFoldDB" id="A0A4S9LV13"/>
<dbReference type="EMBL" id="QZBD01000050">
    <property type="protein sequence ID" value="THY33292.1"/>
    <property type="molecule type" value="Genomic_DNA"/>
</dbReference>
<evidence type="ECO:0000313" key="3">
    <source>
        <dbReference type="Proteomes" id="UP000306584"/>
    </source>
</evidence>
<accession>A0A4S9LV13</accession>
<dbReference type="Proteomes" id="UP000306584">
    <property type="component" value="Unassembled WGS sequence"/>
</dbReference>
<evidence type="ECO:0000256" key="1">
    <source>
        <dbReference type="SAM" id="MobiDB-lite"/>
    </source>
</evidence>
<reference evidence="2 3" key="1">
    <citation type="submission" date="2018-10" db="EMBL/GenBank/DDBJ databases">
        <title>Fifty Aureobasidium pullulans genomes reveal a recombining polyextremotolerant generalist.</title>
        <authorList>
            <person name="Gostincar C."/>
            <person name="Turk M."/>
            <person name="Zajc J."/>
            <person name="Gunde-Cimerman N."/>
        </authorList>
    </citation>
    <scope>NUCLEOTIDE SEQUENCE [LARGE SCALE GENOMIC DNA]</scope>
    <source>
        <strain evidence="2 3">EXF-6604</strain>
    </source>
</reference>
<evidence type="ECO:0000313" key="2">
    <source>
        <dbReference type="EMBL" id="THY33292.1"/>
    </source>
</evidence>
<feature type="compositionally biased region" description="Basic and acidic residues" evidence="1">
    <location>
        <begin position="196"/>
        <end position="205"/>
    </location>
</feature>
<gene>
    <name evidence="2" type="ORF">D6D01_02303</name>
</gene>
<comment type="caution">
    <text evidence="2">The sequence shown here is derived from an EMBL/GenBank/DDBJ whole genome shotgun (WGS) entry which is preliminary data.</text>
</comment>